<dbReference type="InterPro" id="IPR039104">
    <property type="entry name" value="6PGL"/>
</dbReference>
<dbReference type="AlphaFoldDB" id="A0A6M6JTY8"/>
<organism evidence="9 10">
    <name type="scientific">Pseudonocardia broussonetiae</name>
    <dbReference type="NCBI Taxonomy" id="2736640"/>
    <lineage>
        <taxon>Bacteria</taxon>
        <taxon>Bacillati</taxon>
        <taxon>Actinomycetota</taxon>
        <taxon>Actinomycetes</taxon>
        <taxon>Pseudonocardiales</taxon>
        <taxon>Pseudonocardiaceae</taxon>
        <taxon>Pseudonocardia</taxon>
    </lineage>
</organism>
<dbReference type="EMBL" id="CP053564">
    <property type="protein sequence ID" value="QJY50875.1"/>
    <property type="molecule type" value="Genomic_DNA"/>
</dbReference>
<dbReference type="KEGG" id="pbro:HOP40_24220"/>
<comment type="catalytic activity">
    <reaction evidence="1 7">
        <text>6-phospho-D-glucono-1,5-lactone + H2O = 6-phospho-D-gluconate + H(+)</text>
        <dbReference type="Rhea" id="RHEA:12556"/>
        <dbReference type="ChEBI" id="CHEBI:15377"/>
        <dbReference type="ChEBI" id="CHEBI:15378"/>
        <dbReference type="ChEBI" id="CHEBI:57955"/>
        <dbReference type="ChEBI" id="CHEBI:58759"/>
        <dbReference type="EC" id="3.1.1.31"/>
    </reaction>
</comment>
<dbReference type="Gene3D" id="3.40.50.1360">
    <property type="match status" value="1"/>
</dbReference>
<comment type="pathway">
    <text evidence="3 7">Carbohydrate degradation; pentose phosphate pathway; D-ribulose 5-phosphate from D-glucose 6-phosphate (oxidative stage): step 2/3.</text>
</comment>
<keyword evidence="7 9" id="KW-0378">Hydrolase</keyword>
<dbReference type="InterPro" id="IPR005900">
    <property type="entry name" value="6-phosphogluconolactonase_DevB"/>
</dbReference>
<dbReference type="NCBIfam" id="TIGR01198">
    <property type="entry name" value="pgl"/>
    <property type="match status" value="1"/>
</dbReference>
<evidence type="ECO:0000256" key="3">
    <source>
        <dbReference type="ARBA" id="ARBA00004961"/>
    </source>
</evidence>
<comment type="function">
    <text evidence="2 7">Hydrolysis of 6-phosphogluconolactone to 6-phosphogluconate.</text>
</comment>
<evidence type="ECO:0000256" key="1">
    <source>
        <dbReference type="ARBA" id="ARBA00000832"/>
    </source>
</evidence>
<evidence type="ECO:0000256" key="4">
    <source>
        <dbReference type="ARBA" id="ARBA00010662"/>
    </source>
</evidence>
<dbReference type="CDD" id="cd01400">
    <property type="entry name" value="6PGL"/>
    <property type="match status" value="1"/>
</dbReference>
<name>A0A6M6JTY8_9PSEU</name>
<dbReference type="InterPro" id="IPR006148">
    <property type="entry name" value="Glc/Gal-6P_isomerase"/>
</dbReference>
<dbReference type="InterPro" id="IPR037171">
    <property type="entry name" value="NagB/RpiA_transferase-like"/>
</dbReference>
<sequence length="259" mass="27136">MMAADITVHANPDVLAAAAAARLLTRLVDLQAAGTAPKLVLTGGGVGIAMLEHIRQTPARDAVDWGQVEFWWGDERFLPPGHPERNETQAREALLDHVRVDPAKIFPMGADTGTGPSGAEAAAEAYAELLARAARPEDHGPVPSFDVFLLGMGGEGHTASVFPHSPAVYETERTVVAVHGCPKPPPTRVSLTLPAIRSAAEVWIVTTGEAKAAAVSMALSGAGEVALPVAGARGRRRTRWLLDRAAASKLPRDLVPAIG</sequence>
<evidence type="ECO:0000313" key="9">
    <source>
        <dbReference type="EMBL" id="QJY50875.1"/>
    </source>
</evidence>
<protein>
    <recommendedName>
        <fullName evidence="6 7">6-phosphogluconolactonase</fullName>
        <shortName evidence="7">6PGL</shortName>
        <ecNumber evidence="5 7">3.1.1.31</ecNumber>
    </recommendedName>
</protein>
<feature type="domain" description="Glucosamine/galactosamine-6-phosphate isomerase" evidence="8">
    <location>
        <begin position="11"/>
        <end position="240"/>
    </location>
</feature>
<keyword evidence="10" id="KW-1185">Reference proteome</keyword>
<dbReference type="EC" id="3.1.1.31" evidence="5 7"/>
<dbReference type="GO" id="GO:0006098">
    <property type="term" value="P:pentose-phosphate shunt"/>
    <property type="evidence" value="ECO:0007669"/>
    <property type="project" value="UniProtKB-UniPathway"/>
</dbReference>
<evidence type="ECO:0000256" key="7">
    <source>
        <dbReference type="RuleBase" id="RU365095"/>
    </source>
</evidence>
<proteinExistence type="inferred from homology"/>
<evidence type="ECO:0000313" key="10">
    <source>
        <dbReference type="Proteomes" id="UP000505377"/>
    </source>
</evidence>
<dbReference type="SUPFAM" id="SSF100950">
    <property type="entry name" value="NagB/RpiA/CoA transferase-like"/>
    <property type="match status" value="1"/>
</dbReference>
<gene>
    <name evidence="7 9" type="primary">pgl</name>
    <name evidence="9" type="ORF">HOP40_24220</name>
</gene>
<evidence type="ECO:0000259" key="8">
    <source>
        <dbReference type="Pfam" id="PF01182"/>
    </source>
</evidence>
<dbReference type="GO" id="GO:0005975">
    <property type="term" value="P:carbohydrate metabolic process"/>
    <property type="evidence" value="ECO:0007669"/>
    <property type="project" value="UniProtKB-UniRule"/>
</dbReference>
<evidence type="ECO:0000256" key="5">
    <source>
        <dbReference type="ARBA" id="ARBA00013198"/>
    </source>
</evidence>
<dbReference type="GO" id="GO:0017057">
    <property type="term" value="F:6-phosphogluconolactonase activity"/>
    <property type="evidence" value="ECO:0007669"/>
    <property type="project" value="UniProtKB-UniRule"/>
</dbReference>
<dbReference type="PANTHER" id="PTHR11054:SF0">
    <property type="entry name" value="6-PHOSPHOGLUCONOLACTONASE"/>
    <property type="match status" value="1"/>
</dbReference>
<dbReference type="Proteomes" id="UP000505377">
    <property type="component" value="Chromosome"/>
</dbReference>
<evidence type="ECO:0000256" key="2">
    <source>
        <dbReference type="ARBA" id="ARBA00002681"/>
    </source>
</evidence>
<dbReference type="UniPathway" id="UPA00115">
    <property type="reaction ID" value="UER00409"/>
</dbReference>
<dbReference type="Pfam" id="PF01182">
    <property type="entry name" value="Glucosamine_iso"/>
    <property type="match status" value="1"/>
</dbReference>
<evidence type="ECO:0000256" key="6">
    <source>
        <dbReference type="ARBA" id="ARBA00020337"/>
    </source>
</evidence>
<dbReference type="RefSeq" id="WP_172169033.1">
    <property type="nucleotide sequence ID" value="NZ_CP053564.1"/>
</dbReference>
<accession>A0A6M6JTY8</accession>
<reference evidence="9 10" key="1">
    <citation type="submission" date="2020-05" db="EMBL/GenBank/DDBJ databases">
        <authorList>
            <person name="Mo P."/>
        </authorList>
    </citation>
    <scope>NUCLEOTIDE SEQUENCE [LARGE SCALE GENOMIC DNA]</scope>
    <source>
        <strain evidence="9 10">Gen01</strain>
    </source>
</reference>
<comment type="similarity">
    <text evidence="4 7">Belongs to the glucosamine/galactosamine-6-phosphate isomerase family. 6-phosphogluconolactonase subfamily.</text>
</comment>
<dbReference type="PANTHER" id="PTHR11054">
    <property type="entry name" value="6-PHOSPHOGLUCONOLACTONASE"/>
    <property type="match status" value="1"/>
</dbReference>